<feature type="domain" description="FLYWCH-type" evidence="4">
    <location>
        <begin position="17"/>
        <end position="75"/>
    </location>
</feature>
<dbReference type="Pfam" id="PF04500">
    <property type="entry name" value="FLYWCH"/>
    <property type="match status" value="1"/>
</dbReference>
<evidence type="ECO:0000259" key="4">
    <source>
        <dbReference type="Pfam" id="PF04500"/>
    </source>
</evidence>
<sequence length="103" mass="11777">MLAESRVVAGEAYVFPVDSSRGGIQLALENYLFSRNRQQNGRSFWRCIEYHRSRCSARCTTVDTTVVATSGEHNHEPHKDKISFLKTRVFMESLSHSRASPSW</sequence>
<evidence type="ECO:0000256" key="3">
    <source>
        <dbReference type="ARBA" id="ARBA00022833"/>
    </source>
</evidence>
<reference evidence="5 6" key="1">
    <citation type="submission" date="2023-02" db="EMBL/GenBank/DDBJ databases">
        <title>LHISI_Scaffold_Assembly.</title>
        <authorList>
            <person name="Stuart O.P."/>
            <person name="Cleave R."/>
            <person name="Magrath M.J.L."/>
            <person name="Mikheyev A.S."/>
        </authorList>
    </citation>
    <scope>NUCLEOTIDE SEQUENCE [LARGE SCALE GENOMIC DNA]</scope>
    <source>
        <strain evidence="5">Daus_M_001</strain>
        <tissue evidence="5">Leg muscle</tissue>
    </source>
</reference>
<evidence type="ECO:0000313" key="6">
    <source>
        <dbReference type="Proteomes" id="UP001159363"/>
    </source>
</evidence>
<name>A0ABQ9G2B1_9NEOP</name>
<organism evidence="5 6">
    <name type="scientific">Dryococelus australis</name>
    <dbReference type="NCBI Taxonomy" id="614101"/>
    <lineage>
        <taxon>Eukaryota</taxon>
        <taxon>Metazoa</taxon>
        <taxon>Ecdysozoa</taxon>
        <taxon>Arthropoda</taxon>
        <taxon>Hexapoda</taxon>
        <taxon>Insecta</taxon>
        <taxon>Pterygota</taxon>
        <taxon>Neoptera</taxon>
        <taxon>Polyneoptera</taxon>
        <taxon>Phasmatodea</taxon>
        <taxon>Verophasmatodea</taxon>
        <taxon>Anareolatae</taxon>
        <taxon>Phasmatidae</taxon>
        <taxon>Eurycanthinae</taxon>
        <taxon>Dryococelus</taxon>
    </lineage>
</organism>
<evidence type="ECO:0000256" key="1">
    <source>
        <dbReference type="ARBA" id="ARBA00022723"/>
    </source>
</evidence>
<dbReference type="Gene3D" id="2.20.25.240">
    <property type="match status" value="1"/>
</dbReference>
<evidence type="ECO:0000313" key="5">
    <source>
        <dbReference type="EMBL" id="KAJ8866620.1"/>
    </source>
</evidence>
<proteinExistence type="predicted"/>
<keyword evidence="2" id="KW-0863">Zinc-finger</keyword>
<keyword evidence="6" id="KW-1185">Reference proteome</keyword>
<keyword evidence="1" id="KW-0479">Metal-binding</keyword>
<comment type="caution">
    <text evidence="5">The sequence shown here is derived from an EMBL/GenBank/DDBJ whole genome shotgun (WGS) entry which is preliminary data.</text>
</comment>
<dbReference type="Proteomes" id="UP001159363">
    <property type="component" value="Chromosome 15"/>
</dbReference>
<protein>
    <recommendedName>
        <fullName evidence="4">FLYWCH-type domain-containing protein</fullName>
    </recommendedName>
</protein>
<dbReference type="EMBL" id="JARBHB010000016">
    <property type="protein sequence ID" value="KAJ8866620.1"/>
    <property type="molecule type" value="Genomic_DNA"/>
</dbReference>
<evidence type="ECO:0000256" key="2">
    <source>
        <dbReference type="ARBA" id="ARBA00022771"/>
    </source>
</evidence>
<keyword evidence="3" id="KW-0862">Zinc</keyword>
<gene>
    <name evidence="5" type="ORF">PR048_032480</name>
</gene>
<accession>A0ABQ9G2B1</accession>
<dbReference type="InterPro" id="IPR007588">
    <property type="entry name" value="Znf_FLYWCH"/>
</dbReference>